<dbReference type="Proteomes" id="UP000414233">
    <property type="component" value="Unassembled WGS sequence"/>
</dbReference>
<evidence type="ECO:0000313" key="5">
    <source>
        <dbReference type="Proteomes" id="UP000414233"/>
    </source>
</evidence>
<proteinExistence type="inferred from homology"/>
<organism evidence="4 5">
    <name type="scientific">Pandoraea terrae</name>
    <dbReference type="NCBI Taxonomy" id="1537710"/>
    <lineage>
        <taxon>Bacteria</taxon>
        <taxon>Pseudomonadati</taxon>
        <taxon>Pseudomonadota</taxon>
        <taxon>Betaproteobacteria</taxon>
        <taxon>Burkholderiales</taxon>
        <taxon>Burkholderiaceae</taxon>
        <taxon>Pandoraea</taxon>
    </lineage>
</organism>
<feature type="domain" description="Transglycosylase SLT" evidence="3">
    <location>
        <begin position="82"/>
        <end position="177"/>
    </location>
</feature>
<accession>A0A5E4ZFR5</accession>
<feature type="region of interest" description="Disordered" evidence="2">
    <location>
        <begin position="264"/>
        <end position="288"/>
    </location>
</feature>
<dbReference type="PROSITE" id="PS00922">
    <property type="entry name" value="TRANSGLYCOSYLASE"/>
    <property type="match status" value="1"/>
</dbReference>
<dbReference type="EMBL" id="CABPRZ010000040">
    <property type="protein sequence ID" value="VVE59140.1"/>
    <property type="molecule type" value="Genomic_DNA"/>
</dbReference>
<name>A0A5E4ZFR5_9BURK</name>
<gene>
    <name evidence="4" type="primary">mltD_2</name>
    <name evidence="4" type="ORF">PTE30175_05380</name>
</gene>
<keyword evidence="5" id="KW-1185">Reference proteome</keyword>
<dbReference type="GO" id="GO:0016020">
    <property type="term" value="C:membrane"/>
    <property type="evidence" value="ECO:0007669"/>
    <property type="project" value="InterPro"/>
</dbReference>
<dbReference type="Gene3D" id="1.10.530.10">
    <property type="match status" value="1"/>
</dbReference>
<comment type="similarity">
    <text evidence="1">Belongs to the transglycosylase Slt family.</text>
</comment>
<reference evidence="4 5" key="1">
    <citation type="submission" date="2019-08" db="EMBL/GenBank/DDBJ databases">
        <authorList>
            <person name="Peeters C."/>
        </authorList>
    </citation>
    <scope>NUCLEOTIDE SEQUENCE [LARGE SCALE GENOMIC DNA]</scope>
    <source>
        <strain evidence="4 5">LMG 30175</strain>
    </source>
</reference>
<dbReference type="PANTHER" id="PTHR37423:SF2">
    <property type="entry name" value="MEMBRANE-BOUND LYTIC MUREIN TRANSGLYCOSYLASE C"/>
    <property type="match status" value="1"/>
</dbReference>
<dbReference type="CDD" id="cd00254">
    <property type="entry name" value="LT-like"/>
    <property type="match status" value="1"/>
</dbReference>
<evidence type="ECO:0000256" key="2">
    <source>
        <dbReference type="SAM" id="MobiDB-lite"/>
    </source>
</evidence>
<dbReference type="AlphaFoldDB" id="A0A5E4ZFR5"/>
<evidence type="ECO:0000259" key="3">
    <source>
        <dbReference type="Pfam" id="PF01464"/>
    </source>
</evidence>
<dbReference type="InterPro" id="IPR023346">
    <property type="entry name" value="Lysozyme-like_dom_sf"/>
</dbReference>
<dbReference type="InterPro" id="IPR000189">
    <property type="entry name" value="Transglyc_AS"/>
</dbReference>
<dbReference type="GO" id="GO:0000270">
    <property type="term" value="P:peptidoglycan metabolic process"/>
    <property type="evidence" value="ECO:0007669"/>
    <property type="project" value="InterPro"/>
</dbReference>
<sequence length="288" mass="29932">MVAGAMLFWLCAAAAESPRLPAHPRLTVGGPSSWPPLLQVPPVTGAAAVSPDVPDATGTTHAAHRRAALAEPLPYDPVVQAVAADLALDAALLHAVIRTESGHNPKAVSRRGAIGLMQVMPQTGARFGHRRLADPKVNVLAGATYLRWLLEKFDDDLELALAAYNAGEGAVLRHGRRMPPYQETREYVRKVMSGYRELAGEAAAQALAGPNGGAGQPGGAAQMMGSAVTGPVRAQSADAGREVAPDAWQWLQRLGGLWLRGEAVGEGRQGKPGGSGDPVSPQALPGTV</sequence>
<dbReference type="EC" id="4.2.2.-" evidence="4"/>
<dbReference type="InterPro" id="IPR008258">
    <property type="entry name" value="Transglycosylase_SLT_dom_1"/>
</dbReference>
<evidence type="ECO:0000313" key="4">
    <source>
        <dbReference type="EMBL" id="VVE59140.1"/>
    </source>
</evidence>
<dbReference type="GO" id="GO:0008933">
    <property type="term" value="F:peptidoglycan lytic transglycosylase activity"/>
    <property type="evidence" value="ECO:0007669"/>
    <property type="project" value="InterPro"/>
</dbReference>
<keyword evidence="4" id="KW-0456">Lyase</keyword>
<dbReference type="PANTHER" id="PTHR37423">
    <property type="entry name" value="SOLUBLE LYTIC MUREIN TRANSGLYCOSYLASE-RELATED"/>
    <property type="match status" value="1"/>
</dbReference>
<evidence type="ECO:0000256" key="1">
    <source>
        <dbReference type="ARBA" id="ARBA00007734"/>
    </source>
</evidence>
<protein>
    <submittedName>
        <fullName evidence="4">Membrane-bound lytic murein transglycosylase D</fullName>
        <ecNumber evidence="4">4.2.2.-</ecNumber>
    </submittedName>
</protein>
<dbReference type="Pfam" id="PF01464">
    <property type="entry name" value="SLT"/>
    <property type="match status" value="1"/>
</dbReference>
<dbReference type="SUPFAM" id="SSF53955">
    <property type="entry name" value="Lysozyme-like"/>
    <property type="match status" value="1"/>
</dbReference>